<evidence type="ECO:0000256" key="5">
    <source>
        <dbReference type="SAM" id="Phobius"/>
    </source>
</evidence>
<evidence type="ECO:0000256" key="4">
    <source>
        <dbReference type="ARBA" id="ARBA00023136"/>
    </source>
</evidence>
<comment type="subcellular location">
    <subcellularLocation>
        <location evidence="1">Membrane</location>
        <topology evidence="1">Multi-pass membrane protein</topology>
    </subcellularLocation>
</comment>
<gene>
    <name evidence="7" type="ORF">C1H84_03840</name>
</gene>
<keyword evidence="8" id="KW-1185">Reference proteome</keyword>
<dbReference type="Pfam" id="PF05154">
    <property type="entry name" value="TM2"/>
    <property type="match status" value="1"/>
</dbReference>
<keyword evidence="2 5" id="KW-0812">Transmembrane</keyword>
<dbReference type="PANTHER" id="PTHR21016">
    <property type="entry name" value="BETA-AMYLOID BINDING PROTEIN-RELATED"/>
    <property type="match status" value="1"/>
</dbReference>
<dbReference type="InterPro" id="IPR007829">
    <property type="entry name" value="TM2"/>
</dbReference>
<evidence type="ECO:0000256" key="1">
    <source>
        <dbReference type="ARBA" id="ARBA00004141"/>
    </source>
</evidence>
<accession>A0A365YJZ4</accession>
<evidence type="ECO:0000256" key="2">
    <source>
        <dbReference type="ARBA" id="ARBA00022692"/>
    </source>
</evidence>
<dbReference type="RefSeq" id="WP_082124108.1">
    <property type="nucleotide sequence ID" value="NZ_CM125969.1"/>
</dbReference>
<dbReference type="AlphaFoldDB" id="A0A365YJZ4"/>
<comment type="caution">
    <text evidence="7">The sequence shown here is derived from an EMBL/GenBank/DDBJ whole genome shotgun (WGS) entry which is preliminary data.</text>
</comment>
<reference evidence="7 8" key="1">
    <citation type="submission" date="2018-01" db="EMBL/GenBank/DDBJ databases">
        <title>Glutamicibacter soli strain NHPC-3 Whole genome sequence and assembly.</title>
        <authorList>
            <person name="Choudhury P."/>
            <person name="Gupta D."/>
            <person name="Sengupta K."/>
            <person name="Jawed A."/>
            <person name="Sultana N."/>
            <person name="Saha P."/>
        </authorList>
    </citation>
    <scope>NUCLEOTIDE SEQUENCE [LARGE SCALE GENOMIC DNA]</scope>
    <source>
        <strain evidence="7 8">NHPC-3</strain>
    </source>
</reference>
<sequence>MSVPPNPPNYYANSTSSYPSNPYEQHNNGEGHKSFIATWLLSWFLGGLGIDRFYLGKIGTGILKLITLGGFGIWLIVDIILILAGGMRDKYGYRLAGYEEHKKTAWIISIILLVLGIGFGSVNAPDYLDQWQSF</sequence>
<organism evidence="7 8">
    <name type="scientific">Glutamicibacter soli</name>
    <dbReference type="NCBI Taxonomy" id="453836"/>
    <lineage>
        <taxon>Bacteria</taxon>
        <taxon>Bacillati</taxon>
        <taxon>Actinomycetota</taxon>
        <taxon>Actinomycetes</taxon>
        <taxon>Micrococcales</taxon>
        <taxon>Micrococcaceae</taxon>
        <taxon>Glutamicibacter</taxon>
    </lineage>
</organism>
<evidence type="ECO:0000313" key="8">
    <source>
        <dbReference type="Proteomes" id="UP000252167"/>
    </source>
</evidence>
<evidence type="ECO:0000256" key="3">
    <source>
        <dbReference type="ARBA" id="ARBA00022989"/>
    </source>
</evidence>
<dbReference type="Proteomes" id="UP000252167">
    <property type="component" value="Unassembled WGS sequence"/>
</dbReference>
<dbReference type="InterPro" id="IPR050932">
    <property type="entry name" value="TM2D1-3-like"/>
</dbReference>
<dbReference type="GO" id="GO:0016020">
    <property type="term" value="C:membrane"/>
    <property type="evidence" value="ECO:0007669"/>
    <property type="project" value="UniProtKB-SubCell"/>
</dbReference>
<keyword evidence="4 5" id="KW-0472">Membrane</keyword>
<keyword evidence="3 5" id="KW-1133">Transmembrane helix</keyword>
<name>A0A365YJZ4_9MICC</name>
<protein>
    <submittedName>
        <fullName evidence="7">TM2 domain-containing protein</fullName>
    </submittedName>
</protein>
<feature type="transmembrane region" description="Helical" evidence="5">
    <location>
        <begin position="35"/>
        <end position="55"/>
    </location>
</feature>
<feature type="transmembrane region" description="Helical" evidence="5">
    <location>
        <begin position="61"/>
        <end position="84"/>
    </location>
</feature>
<evidence type="ECO:0000259" key="6">
    <source>
        <dbReference type="Pfam" id="PF05154"/>
    </source>
</evidence>
<proteinExistence type="predicted"/>
<feature type="domain" description="TM2" evidence="6">
    <location>
        <begin position="32"/>
        <end position="80"/>
    </location>
</feature>
<dbReference type="PANTHER" id="PTHR21016:SF25">
    <property type="entry name" value="TM2 DOMAIN-CONTAINING PROTEIN DDB_G0277895-RELATED"/>
    <property type="match status" value="1"/>
</dbReference>
<evidence type="ECO:0000313" key="7">
    <source>
        <dbReference type="EMBL" id="RBM02580.1"/>
    </source>
</evidence>
<feature type="transmembrane region" description="Helical" evidence="5">
    <location>
        <begin position="105"/>
        <end position="124"/>
    </location>
</feature>
<dbReference type="EMBL" id="POAF01000002">
    <property type="protein sequence ID" value="RBM02580.1"/>
    <property type="molecule type" value="Genomic_DNA"/>
</dbReference>